<dbReference type="PROSITE" id="PS51450">
    <property type="entry name" value="LRR"/>
    <property type="match status" value="2"/>
</dbReference>
<feature type="coiled-coil region" evidence="4">
    <location>
        <begin position="722"/>
        <end position="749"/>
    </location>
</feature>
<feature type="region of interest" description="Disordered" evidence="5">
    <location>
        <begin position="252"/>
        <end position="273"/>
    </location>
</feature>
<evidence type="ECO:0000313" key="7">
    <source>
        <dbReference type="Proteomes" id="UP000613740"/>
    </source>
</evidence>
<feature type="compositionally biased region" description="Low complexity" evidence="5">
    <location>
        <begin position="253"/>
        <end position="268"/>
    </location>
</feature>
<feature type="region of interest" description="Disordered" evidence="5">
    <location>
        <begin position="160"/>
        <end position="179"/>
    </location>
</feature>
<protein>
    <submittedName>
        <fullName evidence="6">Uncharacterized protein</fullName>
    </submittedName>
</protein>
<name>A0A835WIN9_9CHLO</name>
<dbReference type="PANTHER" id="PTHR46652:SF3">
    <property type="entry name" value="LEUCINE-RICH REPEAT-CONTAINING PROTEIN 9"/>
    <property type="match status" value="1"/>
</dbReference>
<dbReference type="GO" id="GO:0005930">
    <property type="term" value="C:axoneme"/>
    <property type="evidence" value="ECO:0007669"/>
    <property type="project" value="UniProtKB-SubCell"/>
</dbReference>
<dbReference type="Proteomes" id="UP000613740">
    <property type="component" value="Unassembled WGS sequence"/>
</dbReference>
<evidence type="ECO:0000313" key="6">
    <source>
        <dbReference type="EMBL" id="KAG2448121.1"/>
    </source>
</evidence>
<reference evidence="6" key="1">
    <citation type="journal article" date="2020" name="bioRxiv">
        <title>Comparative genomics of Chlamydomonas.</title>
        <authorList>
            <person name="Craig R.J."/>
            <person name="Hasan A.R."/>
            <person name="Ness R.W."/>
            <person name="Keightley P.D."/>
        </authorList>
    </citation>
    <scope>NUCLEOTIDE SEQUENCE</scope>
    <source>
        <strain evidence="6">CCAP 11/173</strain>
    </source>
</reference>
<evidence type="ECO:0000256" key="1">
    <source>
        <dbReference type="ARBA" id="ARBA00004430"/>
    </source>
</evidence>
<comment type="caution">
    <text evidence="6">The sequence shown here is derived from an EMBL/GenBank/DDBJ whole genome shotgun (WGS) entry which is preliminary data.</text>
</comment>
<dbReference type="PANTHER" id="PTHR46652">
    <property type="entry name" value="LEUCINE-RICH REPEAT AND IQ DOMAIN-CONTAINING PROTEIN 1-RELATED"/>
    <property type="match status" value="1"/>
</dbReference>
<feature type="region of interest" description="Disordered" evidence="5">
    <location>
        <begin position="675"/>
        <end position="696"/>
    </location>
</feature>
<feature type="coiled-coil region" evidence="4">
    <location>
        <begin position="360"/>
        <end position="394"/>
    </location>
</feature>
<dbReference type="AlphaFoldDB" id="A0A835WIN9"/>
<feature type="region of interest" description="Disordered" evidence="5">
    <location>
        <begin position="468"/>
        <end position="494"/>
    </location>
</feature>
<feature type="coiled-coil region" evidence="4">
    <location>
        <begin position="532"/>
        <end position="566"/>
    </location>
</feature>
<accession>A0A835WIN9</accession>
<feature type="coiled-coil region" evidence="4">
    <location>
        <begin position="831"/>
        <end position="872"/>
    </location>
</feature>
<keyword evidence="2" id="KW-0433">Leucine-rich repeat</keyword>
<evidence type="ECO:0000256" key="5">
    <source>
        <dbReference type="SAM" id="MobiDB-lite"/>
    </source>
</evidence>
<feature type="compositionally biased region" description="Gly residues" evidence="5">
    <location>
        <begin position="682"/>
        <end position="695"/>
    </location>
</feature>
<evidence type="ECO:0000256" key="3">
    <source>
        <dbReference type="ARBA" id="ARBA00022737"/>
    </source>
</evidence>
<organism evidence="6 7">
    <name type="scientific">Chlamydomonas schloesseri</name>
    <dbReference type="NCBI Taxonomy" id="2026947"/>
    <lineage>
        <taxon>Eukaryota</taxon>
        <taxon>Viridiplantae</taxon>
        <taxon>Chlorophyta</taxon>
        <taxon>core chlorophytes</taxon>
        <taxon>Chlorophyceae</taxon>
        <taxon>CS clade</taxon>
        <taxon>Chlamydomonadales</taxon>
        <taxon>Chlamydomonadaceae</taxon>
        <taxon>Chlamydomonas</taxon>
    </lineage>
</organism>
<dbReference type="EMBL" id="JAEHOD010000018">
    <property type="protein sequence ID" value="KAG2448121.1"/>
    <property type="molecule type" value="Genomic_DNA"/>
</dbReference>
<dbReference type="SUPFAM" id="SSF52058">
    <property type="entry name" value="L domain-like"/>
    <property type="match status" value="1"/>
</dbReference>
<keyword evidence="4" id="KW-0175">Coiled coil</keyword>
<keyword evidence="7" id="KW-1185">Reference proteome</keyword>
<dbReference type="InterPro" id="IPR032675">
    <property type="entry name" value="LRR_dom_sf"/>
</dbReference>
<dbReference type="InterPro" id="IPR050836">
    <property type="entry name" value="SDS22/Internalin_LRR"/>
</dbReference>
<feature type="region of interest" description="Disordered" evidence="5">
    <location>
        <begin position="414"/>
        <end position="435"/>
    </location>
</feature>
<sequence>MDVVSNENVSRGIRLDRELAASLASQYPNMGSLDLQHNGIAALEDLRPLGGLTELRLDHNDLRWLEHLQGLSQVTKLSARANAISRLGEDVAGLTALEVLDLADNRLEAGPWVNFLARLPALRDLDLRGNPVCALAGSQELLQAALPGLAVLNGRRVAQQEREQEPQVPTLVPPSPQQQDQLYQQHPYADLGAGLQIGQGYEDVGRLSPGSPEAGLPVGMAPARTNGGAQTNAYLWAGGRETSGAQQWDYAAQQTGDQPQGPPGHVGSSPPPAHLTAEYAVLLAQHERLSQRAALLETSRIAAEDAQLELQQRLHDQASSFAQQAASAAEQISSLVAERDAAVRHADALAAQLMDAQAAAAAAAQDAARLGREASEAEERKQALQQELAATQELLLSQAHQAAVAARSAMDAQAAVASGPHEGAGPGRLRSPARAQAREVSLQALRVSSLQQIVQMQERELVRLGMGAELVPSPPPGSPTSVGQSASPSRSPTARWENLLRPWREQVQVLHEEKARQAAEVAEQRGKWAQQLSEMQEQFMSTRTLIEVLEQRLREQRAEKQQLGLQVRQRAAELESAHRRAAQLEQHLAAREAGMQAVRRQLLAFQAASEQQASAVEARARELDAHASRLGYACQRLVFVLSLQAVRSRGPVAGTHGLDAATDVIQARNAVNSAQGAANRAEGGGRGSGGGGGGTSANCNRPLVAVLQQEVAKMGRDRDVLLKQLAQVSALAEARIHQAQEAMQERESQHREALVATRVQAQVGAMQASFASQVAQMRQQVATAVYAAEEMARSVEAAAGVRLSRMAVRLQEIAKQVTRLRSLTQRDAAAMEAAAAERRQLRQQLAQAEADVAELRRKLAEVDAEAHAKVAELNAAHEAALAAERRRTTDAERLASKAAAECGHMERDLARAREAKVQQEDARSRMLQAQLRDQELQLRSLRRERNSLLCMLKAHGVAISDTSQVVDTQKPWPTDAAVVDVGVGTPSHAHLQHELRDELHHGPQGGTGGLVSSILRGSFHARKGAGLGRVQAGPAQDRLEQLEAMTNELLDS</sequence>
<feature type="coiled-coil region" evidence="4">
    <location>
        <begin position="924"/>
        <end position="951"/>
    </location>
</feature>
<evidence type="ECO:0000256" key="2">
    <source>
        <dbReference type="ARBA" id="ARBA00022614"/>
    </source>
</evidence>
<evidence type="ECO:0000256" key="4">
    <source>
        <dbReference type="SAM" id="Coils"/>
    </source>
</evidence>
<gene>
    <name evidence="6" type="ORF">HYH02_006706</name>
</gene>
<dbReference type="InterPro" id="IPR001611">
    <property type="entry name" value="Leu-rich_rpt"/>
</dbReference>
<keyword evidence="3" id="KW-0677">Repeat</keyword>
<dbReference type="Gene3D" id="3.80.10.10">
    <property type="entry name" value="Ribonuclease Inhibitor"/>
    <property type="match status" value="1"/>
</dbReference>
<dbReference type="OrthoDB" id="1517790at2759"/>
<proteinExistence type="predicted"/>
<comment type="subcellular location">
    <subcellularLocation>
        <location evidence="1">Cytoplasm</location>
        <location evidence="1">Cytoskeleton</location>
        <location evidence="1">Cilium axoneme</location>
    </subcellularLocation>
</comment>